<evidence type="ECO:0000313" key="3">
    <source>
        <dbReference type="EMBL" id="RVU62793.1"/>
    </source>
</evidence>
<dbReference type="EMBL" id="CP053980">
    <property type="protein sequence ID" value="QKH26053.1"/>
    <property type="molecule type" value="Genomic_DNA"/>
</dbReference>
<dbReference type="GO" id="GO:0016791">
    <property type="term" value="F:phosphatase activity"/>
    <property type="evidence" value="ECO:0007669"/>
    <property type="project" value="UniProtKB-ARBA"/>
</dbReference>
<dbReference type="InterPro" id="IPR006379">
    <property type="entry name" value="HAD-SF_hydro_IIB"/>
</dbReference>
<name>A0A0B5W084_BACTU</name>
<evidence type="ECO:0000313" key="4">
    <source>
        <dbReference type="EMBL" id="TFF45994.1"/>
    </source>
</evidence>
<evidence type="ECO:0000313" key="7">
    <source>
        <dbReference type="Proteomes" id="UP000297630"/>
    </source>
</evidence>
<dbReference type="CDD" id="cd07516">
    <property type="entry name" value="HAD_Pase"/>
    <property type="match status" value="1"/>
</dbReference>
<protein>
    <submittedName>
        <fullName evidence="3">Cof-type HAD-IIB family hydrolase</fullName>
    </submittedName>
    <submittedName>
        <fullName evidence="1">HAD hydrolase, IIB family protein</fullName>
    </submittedName>
</protein>
<reference evidence="3 6" key="2">
    <citation type="submission" date="2018-01" db="EMBL/GenBank/DDBJ databases">
        <title>Complete genome sequence of G25-42.</title>
        <authorList>
            <person name="Zheng Z."/>
            <person name="Sun M."/>
        </authorList>
    </citation>
    <scope>NUCLEOTIDE SEQUENCE [LARGE SCALE GENOMIC DNA]</scope>
    <source>
        <strain evidence="3 6">G25-42</strain>
    </source>
</reference>
<reference evidence="4 7" key="3">
    <citation type="submission" date="2019-01" db="EMBL/GenBank/DDBJ databases">
        <title>Draft genome sequence of Bacillus sp. DPC6431.</title>
        <authorList>
            <person name="Arbulu S."/>
            <person name="Murphy K."/>
            <person name="O'Sullivan O."/>
            <person name="Rea M.C."/>
            <person name="Hill C."/>
            <person name="Ross R.P."/>
        </authorList>
    </citation>
    <scope>NUCLEOTIDE SEQUENCE [LARGE SCALE GENOMIC DNA]</scope>
    <source>
        <strain evidence="4 7">DPC6431</strain>
    </source>
</reference>
<dbReference type="GeneID" id="69533330"/>
<evidence type="ECO:0000313" key="8">
    <source>
        <dbReference type="Proteomes" id="UP000501107"/>
    </source>
</evidence>
<dbReference type="NCBIfam" id="TIGR01484">
    <property type="entry name" value="HAD-SF-IIB"/>
    <property type="match status" value="1"/>
</dbReference>
<dbReference type="EMBL" id="CP009335">
    <property type="protein sequence ID" value="AJG78425.1"/>
    <property type="molecule type" value="Genomic_DNA"/>
</dbReference>
<dbReference type="Gene3D" id="3.30.1240.10">
    <property type="match status" value="1"/>
</dbReference>
<dbReference type="InterPro" id="IPR036412">
    <property type="entry name" value="HAD-like_sf"/>
</dbReference>
<reference evidence="1 5" key="1">
    <citation type="journal article" date="2015" name="Genome Announc.">
        <title>Complete genome sequences for 35 biothreat assay-relevant bacillus species.</title>
        <authorList>
            <person name="Johnson S.L."/>
            <person name="Daligault H.E."/>
            <person name="Davenport K.W."/>
            <person name="Jaissle J."/>
            <person name="Frey K.G."/>
            <person name="Ladner J.T."/>
            <person name="Broomall S.M."/>
            <person name="Bishop-Lilly K.A."/>
            <person name="Bruce D.C."/>
            <person name="Gibbons H.S."/>
            <person name="Coyne S.R."/>
            <person name="Lo C.C."/>
            <person name="Meincke L."/>
            <person name="Munk A.C."/>
            <person name="Koroleva G.I."/>
            <person name="Rosenzweig C.N."/>
            <person name="Palacios G.F."/>
            <person name="Redden C.L."/>
            <person name="Minogue T.D."/>
            <person name="Chain P.S."/>
        </authorList>
    </citation>
    <scope>NUCLEOTIDE SEQUENCE [LARGE SCALE GENOMIC DNA]</scope>
    <source>
        <strain evidence="1 5">HD1011</strain>
    </source>
</reference>
<dbReference type="Proteomes" id="UP000031876">
    <property type="component" value="Chromosome"/>
</dbReference>
<dbReference type="KEGG" id="btw:BF38_2400"/>
<dbReference type="Pfam" id="PF08282">
    <property type="entry name" value="Hydrolase_3"/>
    <property type="match status" value="1"/>
</dbReference>
<organism evidence="3 6">
    <name type="scientific">Bacillus thuringiensis</name>
    <dbReference type="NCBI Taxonomy" id="1428"/>
    <lineage>
        <taxon>Bacteria</taxon>
        <taxon>Bacillati</taxon>
        <taxon>Bacillota</taxon>
        <taxon>Bacilli</taxon>
        <taxon>Bacillales</taxon>
        <taxon>Bacillaceae</taxon>
        <taxon>Bacillus</taxon>
        <taxon>Bacillus cereus group</taxon>
    </lineage>
</organism>
<dbReference type="SUPFAM" id="SSF56784">
    <property type="entry name" value="HAD-like"/>
    <property type="match status" value="1"/>
</dbReference>
<dbReference type="PANTHER" id="PTHR10000">
    <property type="entry name" value="PHOSPHOSERINE PHOSPHATASE"/>
    <property type="match status" value="1"/>
</dbReference>
<dbReference type="NCBIfam" id="TIGR00099">
    <property type="entry name" value="Cof-subfamily"/>
    <property type="match status" value="1"/>
</dbReference>
<sequence length="269" mass="30238">MNKQHLIALDLDGTLLTDNKIISTRTKHTIAKAKEQGHIVVISTGRPFRASYDYYKELGLNTPIVNFNGAYVHHPLDSKWGTHHSPLELATAQEIVRACFDFGVKNIYAEVMDDVYVREIDEDKKHIFEFGSPNIFTGDLLNILNDHPTCLLIDAHDEHSSAIRQHLTDMHAEVIDHRKWGAPWPIIEIVKSGLNKAVGLQKISSHYNIPQERIIAFGDEDNDFEMIEFAGHGIAMGNAIPELKSLANHTTLTNEEDGIALYLEEVLGL</sequence>
<dbReference type="PROSITE" id="PS01228">
    <property type="entry name" value="COF_1"/>
    <property type="match status" value="1"/>
</dbReference>
<dbReference type="SFLD" id="SFLDG01140">
    <property type="entry name" value="C2.B:_Phosphomannomutase_and_P"/>
    <property type="match status" value="1"/>
</dbReference>
<dbReference type="AlphaFoldDB" id="A0A0B5W084"/>
<dbReference type="EMBL" id="SCLP01000006">
    <property type="protein sequence ID" value="TFF45994.1"/>
    <property type="molecule type" value="Genomic_DNA"/>
</dbReference>
<dbReference type="GO" id="GO:0005829">
    <property type="term" value="C:cytosol"/>
    <property type="evidence" value="ECO:0007669"/>
    <property type="project" value="TreeGrafter"/>
</dbReference>
<proteinExistence type="predicted"/>
<evidence type="ECO:0000313" key="1">
    <source>
        <dbReference type="EMBL" id="AJG78425.1"/>
    </source>
</evidence>
<dbReference type="InterPro" id="IPR000150">
    <property type="entry name" value="Cof"/>
</dbReference>
<dbReference type="RefSeq" id="WP_001041235.1">
    <property type="nucleotide sequence ID" value="NZ_CP009335.1"/>
</dbReference>
<dbReference type="Proteomes" id="UP000286687">
    <property type="component" value="Unassembled WGS sequence"/>
</dbReference>
<dbReference type="PANTHER" id="PTHR10000:SF23">
    <property type="entry name" value="5-AMINO-6-(5-PHOSPHO-D-RIBITYLAMINO)URACIL PHOSPHATASE YITU"/>
    <property type="match status" value="1"/>
</dbReference>
<dbReference type="Gene3D" id="3.40.50.1000">
    <property type="entry name" value="HAD superfamily/HAD-like"/>
    <property type="match status" value="1"/>
</dbReference>
<dbReference type="OMA" id="CCAERGI"/>
<evidence type="ECO:0000313" key="2">
    <source>
        <dbReference type="EMBL" id="QKH26053.1"/>
    </source>
</evidence>
<keyword evidence="3" id="KW-0378">Hydrolase</keyword>
<dbReference type="EMBL" id="LDER01000242">
    <property type="protein sequence ID" value="RVU62793.1"/>
    <property type="molecule type" value="Genomic_DNA"/>
</dbReference>
<dbReference type="SFLD" id="SFLDS00003">
    <property type="entry name" value="Haloacid_Dehalogenase"/>
    <property type="match status" value="1"/>
</dbReference>
<dbReference type="Proteomes" id="UP000501107">
    <property type="component" value="Chromosome"/>
</dbReference>
<dbReference type="Proteomes" id="UP000297630">
    <property type="component" value="Unassembled WGS sequence"/>
</dbReference>
<dbReference type="GO" id="GO:0000287">
    <property type="term" value="F:magnesium ion binding"/>
    <property type="evidence" value="ECO:0007669"/>
    <property type="project" value="TreeGrafter"/>
</dbReference>
<dbReference type="InterPro" id="IPR023214">
    <property type="entry name" value="HAD_sf"/>
</dbReference>
<dbReference type="FunFam" id="3.30.1240.10:FF:000004">
    <property type="entry name" value="Cof-like hydrolase"/>
    <property type="match status" value="1"/>
</dbReference>
<evidence type="ECO:0000313" key="5">
    <source>
        <dbReference type="Proteomes" id="UP000031876"/>
    </source>
</evidence>
<gene>
    <name evidence="1" type="ORF">BF38_2400</name>
    <name evidence="3" type="ORF">BM74_18665</name>
    <name evidence="4" type="ORF">EQ803_14065</name>
    <name evidence="2" type="ORF">FOC89_19660</name>
</gene>
<accession>A0A0B5W084</accession>
<reference evidence="2 8" key="4">
    <citation type="submission" date="2020-05" db="EMBL/GenBank/DDBJ databases">
        <title>FDA dAtabase for Regulatory Grade micrObial Sequences (FDA-ARGOS): Supporting development and validation of Infectious Disease Dx tests.</title>
        <authorList>
            <person name="Nelson B."/>
            <person name="Plummer A."/>
            <person name="Tallon L."/>
            <person name="Sadzewicz L."/>
            <person name="Zhao X."/>
            <person name="Vavikolanu K."/>
            <person name="Mehta A."/>
            <person name="Aluvathingal J."/>
            <person name="Nadendla S."/>
            <person name="Myers T."/>
            <person name="Yan Y."/>
            <person name="Sichtig H."/>
        </authorList>
    </citation>
    <scope>NUCLEOTIDE SEQUENCE [LARGE SCALE GENOMIC DNA]</scope>
    <source>
        <strain evidence="2 8">FDAARGOS_795</strain>
    </source>
</reference>
<evidence type="ECO:0000313" key="6">
    <source>
        <dbReference type="Proteomes" id="UP000286687"/>
    </source>
</evidence>